<accession>A0A9X6RM10</accession>
<dbReference type="EMBL" id="MTYJ01000290">
    <property type="protein sequence ID" value="OWA52879.1"/>
    <property type="molecule type" value="Genomic_DNA"/>
</dbReference>
<protein>
    <submittedName>
        <fullName evidence="1">Uncharacterized protein</fullName>
    </submittedName>
</protein>
<keyword evidence="2" id="KW-1185">Reference proteome</keyword>
<evidence type="ECO:0000313" key="1">
    <source>
        <dbReference type="EMBL" id="OWA52879.1"/>
    </source>
</evidence>
<organism evidence="1 2">
    <name type="scientific">Hypsibius exemplaris</name>
    <name type="common">Freshwater tardigrade</name>
    <dbReference type="NCBI Taxonomy" id="2072580"/>
    <lineage>
        <taxon>Eukaryota</taxon>
        <taxon>Metazoa</taxon>
        <taxon>Ecdysozoa</taxon>
        <taxon>Tardigrada</taxon>
        <taxon>Eutardigrada</taxon>
        <taxon>Parachela</taxon>
        <taxon>Hypsibioidea</taxon>
        <taxon>Hypsibiidae</taxon>
        <taxon>Hypsibius</taxon>
    </lineage>
</organism>
<evidence type="ECO:0000313" key="2">
    <source>
        <dbReference type="Proteomes" id="UP000192578"/>
    </source>
</evidence>
<dbReference type="AlphaFoldDB" id="A0A9X6RM10"/>
<comment type="caution">
    <text evidence="1">The sequence shown here is derived from an EMBL/GenBank/DDBJ whole genome shotgun (WGS) entry which is preliminary data.</text>
</comment>
<gene>
    <name evidence="1" type="ORF">BV898_17321</name>
</gene>
<reference evidence="2" key="1">
    <citation type="submission" date="2017-01" db="EMBL/GenBank/DDBJ databases">
        <title>Comparative genomics of anhydrobiosis in the tardigrade Hypsibius dujardini.</title>
        <authorList>
            <person name="Yoshida Y."/>
            <person name="Koutsovoulos G."/>
            <person name="Laetsch D."/>
            <person name="Stevens L."/>
            <person name="Kumar S."/>
            <person name="Horikawa D."/>
            <person name="Ishino K."/>
            <person name="Komine S."/>
            <person name="Tomita M."/>
            <person name="Blaxter M."/>
            <person name="Arakawa K."/>
        </authorList>
    </citation>
    <scope>NUCLEOTIDE SEQUENCE [LARGE SCALE GENOMIC DNA]</scope>
    <source>
        <strain evidence="2">Z151</strain>
    </source>
</reference>
<dbReference type="Proteomes" id="UP000192578">
    <property type="component" value="Unassembled WGS sequence"/>
</dbReference>
<name>A0A9X6RM10_HYPEX</name>
<proteinExistence type="predicted"/>
<sequence>MRTTPAFLLRPWYYSPNRLPLVQRACHSATRQNPSLSKSARCLSEDKIGRGNLARLARQRENGVLRGCCRLGGVRKGPAKASSALYGPFRTAASVNHPPRIISRTRAGRQGDRQSSHGRYTSETERLEVKRVGCEISHADQENPFFSKMAARALIKHLGDRHDDYAVSAADRRAENSARCESLSI</sequence>